<comment type="caution">
    <text evidence="3">The sequence shown here is derived from an EMBL/GenBank/DDBJ whole genome shotgun (WGS) entry which is preliminary data.</text>
</comment>
<dbReference type="InterPro" id="IPR040624">
    <property type="entry name" value="HalOD1"/>
</dbReference>
<keyword evidence="4" id="KW-1185">Reference proteome</keyword>
<feature type="region of interest" description="Disordered" evidence="1">
    <location>
        <begin position="1"/>
        <end position="20"/>
    </location>
</feature>
<dbReference type="Proteomes" id="UP001596312">
    <property type="component" value="Unassembled WGS sequence"/>
</dbReference>
<dbReference type="AlphaFoldDB" id="A0ABD5V2W8"/>
<evidence type="ECO:0000259" key="2">
    <source>
        <dbReference type="Pfam" id="PF18545"/>
    </source>
</evidence>
<evidence type="ECO:0000313" key="4">
    <source>
        <dbReference type="Proteomes" id="UP001596312"/>
    </source>
</evidence>
<feature type="domain" description="Halobacterial output" evidence="2">
    <location>
        <begin position="26"/>
        <end position="89"/>
    </location>
</feature>
<gene>
    <name evidence="3" type="ORF">ACFQGH_12045</name>
</gene>
<evidence type="ECO:0000313" key="3">
    <source>
        <dbReference type="EMBL" id="MFC6905923.1"/>
    </source>
</evidence>
<name>A0ABD5V2W8_9EURY</name>
<dbReference type="Pfam" id="PF18545">
    <property type="entry name" value="HalOD1"/>
    <property type="match status" value="1"/>
</dbReference>
<dbReference type="EMBL" id="JBHSXQ010000003">
    <property type="protein sequence ID" value="MFC6905923.1"/>
    <property type="molecule type" value="Genomic_DNA"/>
</dbReference>
<dbReference type="RefSeq" id="WP_340604453.1">
    <property type="nucleotide sequence ID" value="NZ_JBBMXV010000003.1"/>
</dbReference>
<organism evidence="3 4">
    <name type="scientific">Halalkalicoccus tibetensis</name>
    <dbReference type="NCBI Taxonomy" id="175632"/>
    <lineage>
        <taxon>Archaea</taxon>
        <taxon>Methanobacteriati</taxon>
        <taxon>Methanobacteriota</taxon>
        <taxon>Stenosarchaea group</taxon>
        <taxon>Halobacteria</taxon>
        <taxon>Halobacteriales</taxon>
        <taxon>Halococcaceae</taxon>
        <taxon>Halalkalicoccus</taxon>
    </lineage>
</organism>
<protein>
    <submittedName>
        <fullName evidence="3">HalOD1 output domain-containing protein</fullName>
    </submittedName>
</protein>
<reference evidence="3 4" key="1">
    <citation type="journal article" date="2019" name="Int. J. Syst. Evol. Microbiol.">
        <title>The Global Catalogue of Microorganisms (GCM) 10K type strain sequencing project: providing services to taxonomists for standard genome sequencing and annotation.</title>
        <authorList>
            <consortium name="The Broad Institute Genomics Platform"/>
            <consortium name="The Broad Institute Genome Sequencing Center for Infectious Disease"/>
            <person name="Wu L."/>
            <person name="Ma J."/>
        </authorList>
    </citation>
    <scope>NUCLEOTIDE SEQUENCE [LARGE SCALE GENOMIC DNA]</scope>
    <source>
        <strain evidence="3 4">CGMCC 1.3240</strain>
    </source>
</reference>
<sequence>MTTDTSPERTRQPREDVALRQPVGDDRTICESIFTTVATAEDRPVTELDPLGETVDSDALNALFPSGLRDSSRELAFHYAGYTVVVTDEAVTLLSPT</sequence>
<evidence type="ECO:0000256" key="1">
    <source>
        <dbReference type="SAM" id="MobiDB-lite"/>
    </source>
</evidence>
<proteinExistence type="predicted"/>
<accession>A0ABD5V2W8</accession>